<comment type="similarity">
    <text evidence="6">Belongs to the NAD synthetase family.</text>
</comment>
<dbReference type="CDD" id="cd00553">
    <property type="entry name" value="NAD_synthase"/>
    <property type="match status" value="1"/>
</dbReference>
<dbReference type="GO" id="GO:0003952">
    <property type="term" value="F:NAD+ synthase (glutamine-hydrolyzing) activity"/>
    <property type="evidence" value="ECO:0007669"/>
    <property type="project" value="InterPro"/>
</dbReference>
<evidence type="ECO:0000256" key="5">
    <source>
        <dbReference type="ARBA" id="ARBA00023027"/>
    </source>
</evidence>
<dbReference type="EC" id="6.3.1.5" evidence="7"/>
<comment type="caution">
    <text evidence="9">The sequence shown here is derived from an EMBL/GenBank/DDBJ whole genome shotgun (WGS) entry which is preliminary data.</text>
</comment>
<accession>A0A3P2A4Y9</accession>
<evidence type="ECO:0000313" key="10">
    <source>
        <dbReference type="Proteomes" id="UP000269923"/>
    </source>
</evidence>
<evidence type="ECO:0000256" key="7">
    <source>
        <dbReference type="RuleBase" id="RU003812"/>
    </source>
</evidence>
<dbReference type="GO" id="GO:0005737">
    <property type="term" value="C:cytoplasm"/>
    <property type="evidence" value="ECO:0007669"/>
    <property type="project" value="InterPro"/>
</dbReference>
<evidence type="ECO:0000256" key="3">
    <source>
        <dbReference type="ARBA" id="ARBA00022741"/>
    </source>
</evidence>
<comment type="pathway">
    <text evidence="1">Cofactor biosynthesis; NAD(+) biosynthesis.</text>
</comment>
<evidence type="ECO:0000256" key="4">
    <source>
        <dbReference type="ARBA" id="ARBA00022840"/>
    </source>
</evidence>
<evidence type="ECO:0000313" key="9">
    <source>
        <dbReference type="EMBL" id="RRD90527.1"/>
    </source>
</evidence>
<dbReference type="NCBIfam" id="TIGR00552">
    <property type="entry name" value="nadE"/>
    <property type="match status" value="1"/>
</dbReference>
<keyword evidence="10" id="KW-1185">Reference proteome</keyword>
<organism evidence="9 10">
    <name type="scientific">Conchiformibius steedae</name>
    <dbReference type="NCBI Taxonomy" id="153493"/>
    <lineage>
        <taxon>Bacteria</taxon>
        <taxon>Pseudomonadati</taxon>
        <taxon>Pseudomonadota</taxon>
        <taxon>Betaproteobacteria</taxon>
        <taxon>Neisseriales</taxon>
        <taxon>Neisseriaceae</taxon>
        <taxon>Conchiformibius</taxon>
    </lineage>
</organism>
<reference evidence="9 10" key="1">
    <citation type="submission" date="2018-11" db="EMBL/GenBank/DDBJ databases">
        <title>Genomes From Bacteria Associated with the Canine Oral Cavity: a Test Case for Automated Genome-Based Taxonomic Assignment.</title>
        <authorList>
            <person name="Coil D.A."/>
            <person name="Jospin G."/>
            <person name="Darling A.E."/>
            <person name="Wallis C."/>
            <person name="Davis I.J."/>
            <person name="Harris S."/>
            <person name="Eisen J.A."/>
            <person name="Holcombe L.J."/>
            <person name="O'Flynn C."/>
        </authorList>
    </citation>
    <scope>NUCLEOTIDE SEQUENCE [LARGE SCALE GENOMIC DNA]</scope>
    <source>
        <strain evidence="9 10">COT-280</strain>
    </source>
</reference>
<dbReference type="Pfam" id="PF02540">
    <property type="entry name" value="NAD_synthase"/>
    <property type="match status" value="1"/>
</dbReference>
<keyword evidence="4 6" id="KW-0067">ATP-binding</keyword>
<dbReference type="RefSeq" id="WP_124794417.1">
    <property type="nucleotide sequence ID" value="NZ_RQYC01000005.1"/>
</dbReference>
<dbReference type="GO" id="GO:0005524">
    <property type="term" value="F:ATP binding"/>
    <property type="evidence" value="ECO:0007669"/>
    <property type="project" value="UniProtKB-KW"/>
</dbReference>
<feature type="domain" description="NAD/GMP synthase" evidence="8">
    <location>
        <begin position="7"/>
        <end position="249"/>
    </location>
</feature>
<evidence type="ECO:0000256" key="2">
    <source>
        <dbReference type="ARBA" id="ARBA00022598"/>
    </source>
</evidence>
<gene>
    <name evidence="9" type="primary">nadE</name>
    <name evidence="9" type="ORF">EII21_04405</name>
</gene>
<dbReference type="AlphaFoldDB" id="A0A3P2A4Y9"/>
<dbReference type="InterPro" id="IPR003694">
    <property type="entry name" value="NAD_synthase"/>
</dbReference>
<evidence type="ECO:0000256" key="1">
    <source>
        <dbReference type="ARBA" id="ARBA00004790"/>
    </source>
</evidence>
<dbReference type="UniPathway" id="UPA00253">
    <property type="reaction ID" value="UER00333"/>
</dbReference>
<comment type="catalytic activity">
    <reaction evidence="7">
        <text>deamido-NAD(+) + NH4(+) + ATP = AMP + diphosphate + NAD(+) + H(+)</text>
        <dbReference type="Rhea" id="RHEA:21188"/>
        <dbReference type="ChEBI" id="CHEBI:15378"/>
        <dbReference type="ChEBI" id="CHEBI:28938"/>
        <dbReference type="ChEBI" id="CHEBI:30616"/>
        <dbReference type="ChEBI" id="CHEBI:33019"/>
        <dbReference type="ChEBI" id="CHEBI:57540"/>
        <dbReference type="ChEBI" id="CHEBI:58437"/>
        <dbReference type="ChEBI" id="CHEBI:456215"/>
        <dbReference type="EC" id="6.3.1.5"/>
    </reaction>
</comment>
<evidence type="ECO:0000256" key="6">
    <source>
        <dbReference type="RuleBase" id="RU003811"/>
    </source>
</evidence>
<dbReference type="GO" id="GO:0008795">
    <property type="term" value="F:NAD+ synthase activity"/>
    <property type="evidence" value="ECO:0007669"/>
    <property type="project" value="UniProtKB-EC"/>
</dbReference>
<evidence type="ECO:0000259" key="8">
    <source>
        <dbReference type="Pfam" id="PF02540"/>
    </source>
</evidence>
<dbReference type="Proteomes" id="UP000269923">
    <property type="component" value="Unassembled WGS sequence"/>
</dbReference>
<dbReference type="GO" id="GO:0004359">
    <property type="term" value="F:glutaminase activity"/>
    <property type="evidence" value="ECO:0007669"/>
    <property type="project" value="InterPro"/>
</dbReference>
<dbReference type="SUPFAM" id="SSF52402">
    <property type="entry name" value="Adenine nucleotide alpha hydrolases-like"/>
    <property type="match status" value="1"/>
</dbReference>
<keyword evidence="5 6" id="KW-0520">NAD</keyword>
<dbReference type="GO" id="GO:0009435">
    <property type="term" value="P:NAD+ biosynthetic process"/>
    <property type="evidence" value="ECO:0007669"/>
    <property type="project" value="UniProtKB-UniPathway"/>
</dbReference>
<keyword evidence="2 6" id="KW-0436">Ligase</keyword>
<dbReference type="STRING" id="1121352.GCA_000620925_01651"/>
<name>A0A3P2A4Y9_9NEIS</name>
<dbReference type="PANTHER" id="PTHR23090:SF9">
    <property type="entry name" value="GLUTAMINE-DEPENDENT NAD(+) SYNTHETASE"/>
    <property type="match status" value="1"/>
</dbReference>
<proteinExistence type="inferred from homology"/>
<dbReference type="InterPro" id="IPR022310">
    <property type="entry name" value="NAD/GMP_synthase"/>
</dbReference>
<keyword evidence="3 6" id="KW-0547">Nucleotide-binding</keyword>
<sequence length="265" mass="29123">MQTEKIITHITQWLHDYAVQARAKGFVVGISGGVDSAVVSSLCARTGLDTLCLDLPIRQHPDQLARARAHIAALQQQFTNVRAHSVDLTPPFEAFERDNAVPDNPHNLLALANARSRLRMTALYFHAQINGLLVAGTGNKVEDFGVGFFTKYGDGGVDISPIADLLKTQVYALAQALGVSEAIRRAAPTDGLWDSERTDEAQLGASYPELEWAMAQHQAGKIPADFNGREQQVLETYLRLNRAAQHKIQPIPVCHIPPQFFQNNP</sequence>
<dbReference type="InterPro" id="IPR014729">
    <property type="entry name" value="Rossmann-like_a/b/a_fold"/>
</dbReference>
<dbReference type="PANTHER" id="PTHR23090">
    <property type="entry name" value="NH 3 /GLUTAMINE-DEPENDENT NAD + SYNTHETASE"/>
    <property type="match status" value="1"/>
</dbReference>
<dbReference type="EMBL" id="RQYC01000005">
    <property type="protein sequence ID" value="RRD90527.1"/>
    <property type="molecule type" value="Genomic_DNA"/>
</dbReference>
<dbReference type="OrthoDB" id="3266517at2"/>
<dbReference type="Gene3D" id="3.40.50.620">
    <property type="entry name" value="HUPs"/>
    <property type="match status" value="1"/>
</dbReference>
<protein>
    <recommendedName>
        <fullName evidence="7">NH(3)-dependent NAD(+) synthetase</fullName>
        <ecNumber evidence="7">6.3.1.5</ecNumber>
    </recommendedName>
</protein>